<comment type="caution">
    <text evidence="6">The sequence shown here is derived from an EMBL/GenBank/DDBJ whole genome shotgun (WGS) entry which is preliminary data.</text>
</comment>
<dbReference type="PANTHER" id="PTHR10643">
    <property type="entry name" value="KINETOCHORE PROTEIN NDC80"/>
    <property type="match status" value="1"/>
</dbReference>
<dbReference type="GO" id="GO:0031262">
    <property type="term" value="C:Ndc80 complex"/>
    <property type="evidence" value="ECO:0007669"/>
    <property type="project" value="InterPro"/>
</dbReference>
<evidence type="ECO:0000256" key="2">
    <source>
        <dbReference type="ARBA" id="ARBA00022454"/>
    </source>
</evidence>
<proteinExistence type="predicted"/>
<evidence type="ECO:0000313" key="6">
    <source>
        <dbReference type="EMBL" id="KAL0482185.1"/>
    </source>
</evidence>
<evidence type="ECO:0000313" key="7">
    <source>
        <dbReference type="Proteomes" id="UP001431209"/>
    </source>
</evidence>
<protein>
    <recommendedName>
        <fullName evidence="8">Kinetochore protein NDC80 homolog</fullName>
    </recommendedName>
</protein>
<dbReference type="EMBL" id="JAOPGA020000822">
    <property type="protein sequence ID" value="KAL0482185.1"/>
    <property type="molecule type" value="Genomic_DNA"/>
</dbReference>
<evidence type="ECO:0000256" key="1">
    <source>
        <dbReference type="ARBA" id="ARBA00004584"/>
    </source>
</evidence>
<dbReference type="Gene3D" id="1.10.287.1490">
    <property type="match status" value="1"/>
</dbReference>
<feature type="coiled-coil region" evidence="5">
    <location>
        <begin position="202"/>
        <end position="351"/>
    </location>
</feature>
<evidence type="ECO:0000256" key="3">
    <source>
        <dbReference type="ARBA" id="ARBA00023054"/>
    </source>
</evidence>
<organism evidence="6 7">
    <name type="scientific">Acrasis kona</name>
    <dbReference type="NCBI Taxonomy" id="1008807"/>
    <lineage>
        <taxon>Eukaryota</taxon>
        <taxon>Discoba</taxon>
        <taxon>Heterolobosea</taxon>
        <taxon>Tetramitia</taxon>
        <taxon>Eutetramitia</taxon>
        <taxon>Acrasidae</taxon>
        <taxon>Acrasis</taxon>
    </lineage>
</organism>
<dbReference type="PANTHER" id="PTHR10643:SF2">
    <property type="entry name" value="KINETOCHORE PROTEIN NDC80 HOMOLOG"/>
    <property type="match status" value="1"/>
</dbReference>
<feature type="coiled-coil region" evidence="5">
    <location>
        <begin position="423"/>
        <end position="510"/>
    </location>
</feature>
<accession>A0AAW2YYG5</accession>
<name>A0AAW2YYG5_9EUKA</name>
<evidence type="ECO:0008006" key="8">
    <source>
        <dbReference type="Google" id="ProtNLM"/>
    </source>
</evidence>
<dbReference type="AlphaFoldDB" id="A0AAW2YYG5"/>
<dbReference type="InterPro" id="IPR005550">
    <property type="entry name" value="Kinetochore_Ndc80"/>
</dbReference>
<dbReference type="Proteomes" id="UP001431209">
    <property type="component" value="Unassembled WGS sequence"/>
</dbReference>
<keyword evidence="2" id="KW-0158">Chromosome</keyword>
<keyword evidence="4" id="KW-0137">Centromere</keyword>
<keyword evidence="3 5" id="KW-0175">Coiled coil</keyword>
<reference evidence="6 7" key="1">
    <citation type="submission" date="2024-03" db="EMBL/GenBank/DDBJ databases">
        <title>The Acrasis kona genome and developmental transcriptomes reveal deep origins of eukaryotic multicellular pathways.</title>
        <authorList>
            <person name="Sheikh S."/>
            <person name="Fu C.-J."/>
            <person name="Brown M.W."/>
            <person name="Baldauf S.L."/>
        </authorList>
    </citation>
    <scope>NUCLEOTIDE SEQUENCE [LARGE SCALE GENOMIC DNA]</scope>
    <source>
        <strain evidence="6 7">ATCC MYA-3509</strain>
    </source>
</reference>
<gene>
    <name evidence="6" type="ORF">AKO1_015098</name>
</gene>
<comment type="subcellular location">
    <subcellularLocation>
        <location evidence="1">Chromosome</location>
        <location evidence="1">Centromere</location>
    </subcellularLocation>
</comment>
<keyword evidence="7" id="KW-1185">Reference proteome</keyword>
<dbReference type="InterPro" id="IPR038273">
    <property type="entry name" value="Ndc80_sf"/>
</dbReference>
<evidence type="ECO:0000256" key="5">
    <source>
        <dbReference type="SAM" id="Coils"/>
    </source>
</evidence>
<dbReference type="GO" id="GO:0051315">
    <property type="term" value="P:attachment of mitotic spindle microtubules to kinetochore"/>
    <property type="evidence" value="ECO:0007669"/>
    <property type="project" value="InterPro"/>
</dbReference>
<evidence type="ECO:0000256" key="4">
    <source>
        <dbReference type="ARBA" id="ARBA00023328"/>
    </source>
</evidence>
<sequence length="558" mass="65546">MENNYPSTITTQQLMIVPSTKDISSIMRFLIGLIDPLYDVYVMSPLQKKDELAKLQKSAHLPEVKKQIEKLNKLKADNRGFDEDMVIQFFTYLKYHNVPDKKRLSGHQSWPHILSTLCWFTELLKYSSIKSQLESKYIQMALENNSFDDNWNHPNPGEAIFFEFLRSSFQAWMSDGDAGFNHVVMKWRKDVAQKNDEVVQIVRRLTEEKIIVDEEIQSHKEQEQNLCELETQKIELLKQIQTLKSSHEDYENQITLMEHEKSMRDQEAKCTSSELLRLTRERDSQKKQIQEQNIRPEDVMRMNQELTQLENEKISLLSTLDRLHKELYEQEMDLNNELASLNKNAKEYNRLASMRQLYDDEAMAVDSFQHELRVIPGNVNAGTFTKSSINLRLSINDVTSATQKLTNQFNANEKIIYDLDTELDKGTEALEMINEEILELDKRHKKLESAYINNKDMNKKDLQQLECEIEKVESDIEDIKTLIESTRNSLSDAERDYESAGAMVEALVRKHELEKREMNNLLYKILELLTSHKNKMLRIMNGVEARCREMHMYIKNMN</sequence>
<dbReference type="Gene3D" id="1.10.418.30">
    <property type="entry name" value="Ncd80 complex, Ncd80 subunit"/>
    <property type="match status" value="1"/>
</dbReference>